<dbReference type="EMBL" id="KN825706">
    <property type="protein sequence ID" value="KIK81927.1"/>
    <property type="molecule type" value="Genomic_DNA"/>
</dbReference>
<organism evidence="1 2">
    <name type="scientific">Paxillus rubicundulus Ve08.2h10</name>
    <dbReference type="NCBI Taxonomy" id="930991"/>
    <lineage>
        <taxon>Eukaryota</taxon>
        <taxon>Fungi</taxon>
        <taxon>Dikarya</taxon>
        <taxon>Basidiomycota</taxon>
        <taxon>Agaricomycotina</taxon>
        <taxon>Agaricomycetes</taxon>
        <taxon>Agaricomycetidae</taxon>
        <taxon>Boletales</taxon>
        <taxon>Paxilineae</taxon>
        <taxon>Paxillaceae</taxon>
        <taxon>Paxillus</taxon>
    </lineage>
</organism>
<keyword evidence="2" id="KW-1185">Reference proteome</keyword>
<protein>
    <submittedName>
        <fullName evidence="1">Uncharacterized protein</fullName>
    </submittedName>
</protein>
<evidence type="ECO:0000313" key="1">
    <source>
        <dbReference type="EMBL" id="KIK81927.1"/>
    </source>
</evidence>
<dbReference type="Proteomes" id="UP000054538">
    <property type="component" value="Unassembled WGS sequence"/>
</dbReference>
<accession>A0A0D0CGW1</accession>
<name>A0A0D0CGW1_9AGAM</name>
<dbReference type="HOGENOM" id="CLU_2612569_0_0_1"/>
<gene>
    <name evidence="1" type="ORF">PAXRUDRAFT_806130</name>
</gene>
<dbReference type="InParanoid" id="A0A0D0CGW1"/>
<proteinExistence type="predicted"/>
<evidence type="ECO:0000313" key="2">
    <source>
        <dbReference type="Proteomes" id="UP000054538"/>
    </source>
</evidence>
<feature type="non-terminal residue" evidence="1">
    <location>
        <position position="1"/>
    </location>
</feature>
<reference evidence="2" key="2">
    <citation type="submission" date="2015-01" db="EMBL/GenBank/DDBJ databases">
        <title>Evolutionary Origins and Diversification of the Mycorrhizal Mutualists.</title>
        <authorList>
            <consortium name="DOE Joint Genome Institute"/>
            <consortium name="Mycorrhizal Genomics Consortium"/>
            <person name="Kohler A."/>
            <person name="Kuo A."/>
            <person name="Nagy L.G."/>
            <person name="Floudas D."/>
            <person name="Copeland A."/>
            <person name="Barry K.W."/>
            <person name="Cichocki N."/>
            <person name="Veneault-Fourrey C."/>
            <person name="LaButti K."/>
            <person name="Lindquist E.A."/>
            <person name="Lipzen A."/>
            <person name="Lundell T."/>
            <person name="Morin E."/>
            <person name="Murat C."/>
            <person name="Riley R."/>
            <person name="Ohm R."/>
            <person name="Sun H."/>
            <person name="Tunlid A."/>
            <person name="Henrissat B."/>
            <person name="Grigoriev I.V."/>
            <person name="Hibbett D.S."/>
            <person name="Martin F."/>
        </authorList>
    </citation>
    <scope>NUCLEOTIDE SEQUENCE [LARGE SCALE GENOMIC DNA]</scope>
    <source>
        <strain evidence="2">Ve08.2h10</strain>
    </source>
</reference>
<dbReference type="AlphaFoldDB" id="A0A0D0CGW1"/>
<feature type="non-terminal residue" evidence="1">
    <location>
        <position position="79"/>
    </location>
</feature>
<sequence length="79" mass="9280">VITLYHSILQLHKPCFNVSHTHNCGSIPQHQWESPTLWPDVCINHDHTSGFMTVEPCFHRVKILFNGIKIWGRWGKIYK</sequence>
<reference evidence="1 2" key="1">
    <citation type="submission" date="2014-04" db="EMBL/GenBank/DDBJ databases">
        <authorList>
            <consortium name="DOE Joint Genome Institute"/>
            <person name="Kuo A."/>
            <person name="Kohler A."/>
            <person name="Jargeat P."/>
            <person name="Nagy L.G."/>
            <person name="Floudas D."/>
            <person name="Copeland A."/>
            <person name="Barry K.W."/>
            <person name="Cichocki N."/>
            <person name="Veneault-Fourrey C."/>
            <person name="LaButti K."/>
            <person name="Lindquist E.A."/>
            <person name="Lipzen A."/>
            <person name="Lundell T."/>
            <person name="Morin E."/>
            <person name="Murat C."/>
            <person name="Sun H."/>
            <person name="Tunlid A."/>
            <person name="Henrissat B."/>
            <person name="Grigoriev I.V."/>
            <person name="Hibbett D.S."/>
            <person name="Martin F."/>
            <person name="Nordberg H.P."/>
            <person name="Cantor M.N."/>
            <person name="Hua S.X."/>
        </authorList>
    </citation>
    <scope>NUCLEOTIDE SEQUENCE [LARGE SCALE GENOMIC DNA]</scope>
    <source>
        <strain evidence="1 2">Ve08.2h10</strain>
    </source>
</reference>